<dbReference type="RefSeq" id="WP_189653794.1">
    <property type="nucleotide sequence ID" value="NZ_BMRC01000048.1"/>
</dbReference>
<evidence type="ECO:0000256" key="4">
    <source>
        <dbReference type="ARBA" id="ARBA00022989"/>
    </source>
</evidence>
<dbReference type="EMBL" id="JBHMEI010000018">
    <property type="protein sequence ID" value="MFB9204616.1"/>
    <property type="molecule type" value="Genomic_DNA"/>
</dbReference>
<evidence type="ECO:0000313" key="7">
    <source>
        <dbReference type="EMBL" id="MFB9204616.1"/>
    </source>
</evidence>
<keyword evidence="4 6" id="KW-1133">Transmembrane helix</keyword>
<dbReference type="Pfam" id="PF02653">
    <property type="entry name" value="BPD_transp_2"/>
    <property type="match status" value="1"/>
</dbReference>
<dbReference type="PANTHER" id="PTHR30482:SF10">
    <property type="entry name" value="HIGH-AFFINITY BRANCHED-CHAIN AMINO ACID TRANSPORT PROTEIN BRAE"/>
    <property type="match status" value="1"/>
</dbReference>
<evidence type="ECO:0000256" key="2">
    <source>
        <dbReference type="ARBA" id="ARBA00022475"/>
    </source>
</evidence>
<dbReference type="InterPro" id="IPR001851">
    <property type="entry name" value="ABC_transp_permease"/>
</dbReference>
<name>A0ABV5IJE1_9ACTN</name>
<accession>A0ABV5IJE1</accession>
<evidence type="ECO:0000256" key="1">
    <source>
        <dbReference type="ARBA" id="ARBA00004651"/>
    </source>
</evidence>
<keyword evidence="5 6" id="KW-0472">Membrane</keyword>
<feature type="transmembrane region" description="Helical" evidence="6">
    <location>
        <begin position="6"/>
        <end position="31"/>
    </location>
</feature>
<proteinExistence type="predicted"/>
<feature type="transmembrane region" description="Helical" evidence="6">
    <location>
        <begin position="38"/>
        <end position="59"/>
    </location>
</feature>
<keyword evidence="8" id="KW-1185">Reference proteome</keyword>
<evidence type="ECO:0000256" key="3">
    <source>
        <dbReference type="ARBA" id="ARBA00022692"/>
    </source>
</evidence>
<keyword evidence="2" id="KW-1003">Cell membrane</keyword>
<dbReference type="Proteomes" id="UP001589647">
    <property type="component" value="Unassembled WGS sequence"/>
</dbReference>
<organism evidence="7 8">
    <name type="scientific">Nonomuraea spiralis</name>
    <dbReference type="NCBI Taxonomy" id="46182"/>
    <lineage>
        <taxon>Bacteria</taxon>
        <taxon>Bacillati</taxon>
        <taxon>Actinomycetota</taxon>
        <taxon>Actinomycetes</taxon>
        <taxon>Streptosporangiales</taxon>
        <taxon>Streptosporangiaceae</taxon>
        <taxon>Nonomuraea</taxon>
    </lineage>
</organism>
<gene>
    <name evidence="7" type="ORF">ACFFV7_25715</name>
</gene>
<feature type="transmembrane region" description="Helical" evidence="6">
    <location>
        <begin position="298"/>
        <end position="315"/>
    </location>
</feature>
<dbReference type="InterPro" id="IPR043428">
    <property type="entry name" value="LivM-like"/>
</dbReference>
<evidence type="ECO:0000256" key="6">
    <source>
        <dbReference type="SAM" id="Phobius"/>
    </source>
</evidence>
<feature type="transmembrane region" description="Helical" evidence="6">
    <location>
        <begin position="158"/>
        <end position="179"/>
    </location>
</feature>
<feature type="transmembrane region" description="Helical" evidence="6">
    <location>
        <begin position="65"/>
        <end position="85"/>
    </location>
</feature>
<comment type="caution">
    <text evidence="7">The sequence shown here is derived from an EMBL/GenBank/DDBJ whole genome shotgun (WGS) entry which is preliminary data.</text>
</comment>
<reference evidence="7 8" key="1">
    <citation type="submission" date="2024-09" db="EMBL/GenBank/DDBJ databases">
        <authorList>
            <person name="Sun Q."/>
            <person name="Mori K."/>
        </authorList>
    </citation>
    <scope>NUCLEOTIDE SEQUENCE [LARGE SCALE GENOMIC DNA]</scope>
    <source>
        <strain evidence="7 8">CCM 3426</strain>
    </source>
</reference>
<evidence type="ECO:0000256" key="5">
    <source>
        <dbReference type="ARBA" id="ARBA00023136"/>
    </source>
</evidence>
<protein>
    <submittedName>
        <fullName evidence="7">Branched-chain amino acid ABC transporter permease</fullName>
    </submittedName>
</protein>
<feature type="transmembrane region" description="Helical" evidence="6">
    <location>
        <begin position="213"/>
        <end position="233"/>
    </location>
</feature>
<evidence type="ECO:0000313" key="8">
    <source>
        <dbReference type="Proteomes" id="UP001589647"/>
    </source>
</evidence>
<keyword evidence="3 6" id="KW-0812">Transmembrane</keyword>
<sequence>MDWITIISTTLKAAVGVETVLYALAAIGINIQFGYTGLLNFGQAAFMGVAGYGLAVTVVVIGLPFWVGVVVGLVAAAILALLLGIPTLQLRADYLAIVTIAAAEIVRLVFRSVAFKDVFGGSDGHRGFSDGFYALNPYSAGEYGFNLGPVPLFFNHRVLWVLTVGWVLIALCCVLVYLLMKSPWGRVLKAIREDEDAVRSLGKNVFSYKMQSLVLGGVVGSLGGFIYGLAYASIQPDVFGTETTFYAYTMVILGGAARVLGPVLGASIFWVLLVLIYNTLTDAVGAGIITFMDTNQVGAVRWILVGLGLILLLIFRPQGIFGDKREIAIDAR</sequence>
<dbReference type="CDD" id="cd06581">
    <property type="entry name" value="TM_PBP1_LivM_like"/>
    <property type="match status" value="1"/>
</dbReference>
<dbReference type="PANTHER" id="PTHR30482">
    <property type="entry name" value="HIGH-AFFINITY BRANCHED-CHAIN AMINO ACID TRANSPORT SYSTEM PERMEASE"/>
    <property type="match status" value="1"/>
</dbReference>
<comment type="subcellular location">
    <subcellularLocation>
        <location evidence="1">Cell membrane</location>
        <topology evidence="1">Multi-pass membrane protein</topology>
    </subcellularLocation>
</comment>